<dbReference type="RefSeq" id="WP_203790738.1">
    <property type="nucleotide sequence ID" value="NZ_BOMV01000112.1"/>
</dbReference>
<name>A0A919KB13_9ACTN</name>
<organism evidence="4 5">
    <name type="scientific">Paractinoplanes rishiriensis</name>
    <dbReference type="NCBI Taxonomy" id="1050105"/>
    <lineage>
        <taxon>Bacteria</taxon>
        <taxon>Bacillati</taxon>
        <taxon>Actinomycetota</taxon>
        <taxon>Actinomycetes</taxon>
        <taxon>Micromonosporales</taxon>
        <taxon>Micromonosporaceae</taxon>
        <taxon>Paractinoplanes</taxon>
    </lineage>
</organism>
<proteinExistence type="predicted"/>
<feature type="transmembrane region" description="Helical" evidence="1">
    <location>
        <begin position="31"/>
        <end position="49"/>
    </location>
</feature>
<dbReference type="EMBL" id="BOMV01000112">
    <property type="protein sequence ID" value="GIF01824.1"/>
    <property type="molecule type" value="Genomic_DNA"/>
</dbReference>
<evidence type="ECO:0000313" key="5">
    <source>
        <dbReference type="Proteomes" id="UP000636960"/>
    </source>
</evidence>
<keyword evidence="1" id="KW-0812">Transmembrane</keyword>
<keyword evidence="1" id="KW-1133">Transmembrane helix</keyword>
<protein>
    <submittedName>
        <fullName evidence="4">Membrane protein</fullName>
    </submittedName>
</protein>
<evidence type="ECO:0000313" key="4">
    <source>
        <dbReference type="EMBL" id="GIF01824.1"/>
    </source>
</evidence>
<dbReference type="NCBIfam" id="NF033610">
    <property type="entry name" value="SLATT_3"/>
    <property type="match status" value="1"/>
</dbReference>
<dbReference type="Pfam" id="PF18181">
    <property type="entry name" value="SLATT_1"/>
    <property type="match status" value="1"/>
</dbReference>
<evidence type="ECO:0000259" key="3">
    <source>
        <dbReference type="Pfam" id="PF18184"/>
    </source>
</evidence>
<feature type="transmembrane region" description="Helical" evidence="1">
    <location>
        <begin position="61"/>
        <end position="82"/>
    </location>
</feature>
<feature type="domain" description="SMODS and SLOG-associating 2TM effector" evidence="3">
    <location>
        <begin position="11"/>
        <end position="165"/>
    </location>
</feature>
<keyword evidence="5" id="KW-1185">Reference proteome</keyword>
<sequence length="303" mass="33819">MAETRVEETFPEIFRTADGKAVDEQGKYFRLVRYGLIAAVVAAVGNAITKDVTLGTTKVDTGGVLSAVAFIFGFGFALYLLLNKPERAWYECRAATESIKTLAWQYAMRGGSFDQDRQHDERLFGQTVRKIISHLRYAGLPTIGGSEGVTQAMNDFRDKPLPERRQIYLQQRILDQNHWYANRAKQNQRRAQRWFLTAIVFHAIGVILAVLKALNVIELDLLGIAATAAAGAIAWVQTRDSQTLAESYVIASHELAAIHGEAQDHTDALTEAEWSAFVRSGEQAISREHTLWLARRDPNLSAD</sequence>
<accession>A0A919KB13</accession>
<dbReference type="InterPro" id="IPR040884">
    <property type="entry name" value="SLATT_1"/>
</dbReference>
<comment type="caution">
    <text evidence="4">The sequence shown here is derived from an EMBL/GenBank/DDBJ whole genome shotgun (WGS) entry which is preliminary data.</text>
</comment>
<dbReference type="AlphaFoldDB" id="A0A919KB13"/>
<evidence type="ECO:0000259" key="2">
    <source>
        <dbReference type="Pfam" id="PF18181"/>
    </source>
</evidence>
<dbReference type="InterPro" id="IPR041116">
    <property type="entry name" value="SLATT_3"/>
</dbReference>
<dbReference type="NCBIfam" id="NF033634">
    <property type="entry name" value="SLATT_1"/>
    <property type="match status" value="1"/>
</dbReference>
<keyword evidence="1" id="KW-0472">Membrane</keyword>
<evidence type="ECO:0000256" key="1">
    <source>
        <dbReference type="SAM" id="Phobius"/>
    </source>
</evidence>
<gene>
    <name evidence="4" type="ORF">Ari01nite_92880</name>
</gene>
<feature type="domain" description="SMODS and SLOG-associating 2TM effector" evidence="2">
    <location>
        <begin position="168"/>
        <end position="292"/>
    </location>
</feature>
<dbReference type="Pfam" id="PF18184">
    <property type="entry name" value="SLATT_3"/>
    <property type="match status" value="1"/>
</dbReference>
<feature type="transmembrane region" description="Helical" evidence="1">
    <location>
        <begin position="193"/>
        <end position="211"/>
    </location>
</feature>
<reference evidence="4" key="1">
    <citation type="submission" date="2021-01" db="EMBL/GenBank/DDBJ databases">
        <title>Whole genome shotgun sequence of Actinoplanes rishiriensis NBRC 108556.</title>
        <authorList>
            <person name="Komaki H."/>
            <person name="Tamura T."/>
        </authorList>
    </citation>
    <scope>NUCLEOTIDE SEQUENCE</scope>
    <source>
        <strain evidence="4">NBRC 108556</strain>
    </source>
</reference>
<dbReference type="Proteomes" id="UP000636960">
    <property type="component" value="Unassembled WGS sequence"/>
</dbReference>